<dbReference type="PROSITE" id="PS00656">
    <property type="entry name" value="GLYCOSYL_HYDROL_F6_2"/>
    <property type="match status" value="1"/>
</dbReference>
<comment type="caution">
    <text evidence="13">The sequence shown here is derived from an EMBL/GenBank/DDBJ whole genome shotgun (WGS) entry which is preliminary data.</text>
</comment>
<evidence type="ECO:0000259" key="12">
    <source>
        <dbReference type="PROSITE" id="PS51173"/>
    </source>
</evidence>
<dbReference type="OrthoDB" id="309899at2"/>
<dbReference type="PRINTS" id="PR00733">
    <property type="entry name" value="GLHYDRLASE6"/>
</dbReference>
<keyword evidence="3 10" id="KW-0136">Cellulose degradation</keyword>
<evidence type="ECO:0000256" key="3">
    <source>
        <dbReference type="ARBA" id="ARBA00023001"/>
    </source>
</evidence>
<dbReference type="EC" id="3.2.1.-" evidence="10"/>
<dbReference type="Gene3D" id="2.60.40.290">
    <property type="match status" value="1"/>
</dbReference>
<evidence type="ECO:0000256" key="4">
    <source>
        <dbReference type="ARBA" id="ARBA00023157"/>
    </source>
</evidence>
<sequence>MSRRRPLTAAILAAATTVAVGAAVVTSTAAQAADSVFYVDPTTSAAKWVAANPNDSKTAVIRDRIAAVPQGRWFASYNPSTVRSQVDAYVGAAAAAGKIPIMVVYEMPNRDCGGASAGGAPDHASYRAWIDQVAAGLGGRPAYIILEPDALSIMPNCMNSSQQAEVQASMAYAGKKFKATSSQVKVYFDAGNEAWVGASDMANRLRGADIANSADGISLNVSNYRYTSATVSYAKNVIGATGLSWLKAVIDTSRNGNGPVGSEWCDPAGRATGTWSTTNTGDSAIAAYLWVKPPGESDGCIAPAGQFVPQRAYDLAIAAPYTPPQSPSASPSQSPTRSPSQSPSASPSASPSQSPSASPSTSPTFGGKGCTAVYKVVSTWGGGFQGEVAVTNAGSSAISSWTVKWNMPSGQSITQSWNANLTGTTSITASNLNWNGNLAPGASTTFGFLGNSSGTPSTPNPLSCTAS</sequence>
<dbReference type="GO" id="GO:0030245">
    <property type="term" value="P:cellulose catabolic process"/>
    <property type="evidence" value="ECO:0007669"/>
    <property type="project" value="UniProtKB-KW"/>
</dbReference>
<keyword evidence="6 10" id="KW-0326">Glycosidase</keyword>
<feature type="active site" evidence="8">
    <location>
        <position position="111"/>
    </location>
</feature>
<dbReference type="AlphaFoldDB" id="A0A5R8YIX9"/>
<keyword evidence="14" id="KW-1185">Reference proteome</keyword>
<dbReference type="InterPro" id="IPR006311">
    <property type="entry name" value="TAT_signal"/>
</dbReference>
<keyword evidence="2 10" id="KW-0378">Hydrolase</keyword>
<evidence type="ECO:0000256" key="5">
    <source>
        <dbReference type="ARBA" id="ARBA00023277"/>
    </source>
</evidence>
<evidence type="ECO:0000256" key="7">
    <source>
        <dbReference type="ARBA" id="ARBA00023326"/>
    </source>
</evidence>
<feature type="signal peptide" evidence="10">
    <location>
        <begin position="1"/>
        <end position="32"/>
    </location>
</feature>
<evidence type="ECO:0000256" key="6">
    <source>
        <dbReference type="ARBA" id="ARBA00023295"/>
    </source>
</evidence>
<reference evidence="13" key="1">
    <citation type="submission" date="2019-05" db="EMBL/GenBank/DDBJ databases">
        <title>Isolation, diversity and antifungal activity of Actinobacteria from wheat.</title>
        <authorList>
            <person name="Yu B."/>
        </authorList>
    </citation>
    <scope>NUCLEOTIDE SEQUENCE [LARGE SCALE GENOMIC DNA]</scope>
    <source>
        <strain evidence="13">NEAU-HEGS1-5</strain>
    </source>
</reference>
<evidence type="ECO:0000313" key="13">
    <source>
        <dbReference type="EMBL" id="TLP51913.1"/>
    </source>
</evidence>
<dbReference type="InterPro" id="IPR036434">
    <property type="entry name" value="Beta_cellobiohydrolase_sf"/>
</dbReference>
<evidence type="ECO:0000313" key="14">
    <source>
        <dbReference type="Proteomes" id="UP000309033"/>
    </source>
</evidence>
<dbReference type="PANTHER" id="PTHR34876:SF4">
    <property type="entry name" value="1,4-BETA-D-GLUCAN CELLOBIOHYDROLASE C-RELATED"/>
    <property type="match status" value="1"/>
</dbReference>
<dbReference type="PROSITE" id="PS51173">
    <property type="entry name" value="CBM2"/>
    <property type="match status" value="1"/>
</dbReference>
<dbReference type="GO" id="GO:0030247">
    <property type="term" value="F:polysaccharide binding"/>
    <property type="evidence" value="ECO:0007669"/>
    <property type="project" value="UniProtKB-UniRule"/>
</dbReference>
<dbReference type="Pfam" id="PF00553">
    <property type="entry name" value="CBM_2"/>
    <property type="match status" value="1"/>
</dbReference>
<feature type="region of interest" description="Disordered" evidence="11">
    <location>
        <begin position="320"/>
        <end position="365"/>
    </location>
</feature>
<dbReference type="PROSITE" id="PS51318">
    <property type="entry name" value="TAT"/>
    <property type="match status" value="1"/>
</dbReference>
<organism evidence="13 14">
    <name type="scientific">Microbispora triticiradicis</name>
    <dbReference type="NCBI Taxonomy" id="2200763"/>
    <lineage>
        <taxon>Bacteria</taxon>
        <taxon>Bacillati</taxon>
        <taxon>Actinomycetota</taxon>
        <taxon>Actinomycetes</taxon>
        <taxon>Streptosporangiales</taxon>
        <taxon>Streptosporangiaceae</taxon>
        <taxon>Microbispora</taxon>
    </lineage>
</organism>
<dbReference type="InterPro" id="IPR001524">
    <property type="entry name" value="Glyco_hydro_6_CS"/>
</dbReference>
<evidence type="ECO:0000256" key="9">
    <source>
        <dbReference type="PROSITE-ProRule" id="PRU10057"/>
    </source>
</evidence>
<keyword evidence="5 10" id="KW-0119">Carbohydrate metabolism</keyword>
<feature type="active site" description="Proton donor" evidence="9">
    <location>
        <position position="149"/>
    </location>
</feature>
<feature type="chain" id="PRO_5024504717" description="Glucanase" evidence="10">
    <location>
        <begin position="33"/>
        <end position="467"/>
    </location>
</feature>
<dbReference type="Proteomes" id="UP000309033">
    <property type="component" value="Unassembled WGS sequence"/>
</dbReference>
<dbReference type="Pfam" id="PF01341">
    <property type="entry name" value="Glyco_hydro_6"/>
    <property type="match status" value="1"/>
</dbReference>
<feature type="domain" description="CBM2" evidence="12">
    <location>
        <begin position="363"/>
        <end position="467"/>
    </location>
</feature>
<accession>A0A5R8YIX9</accession>
<comment type="similarity">
    <text evidence="10">Belongs to the glycosyl hydrolase family 6.</text>
</comment>
<dbReference type="PROSITE" id="PS00655">
    <property type="entry name" value="GLYCOSYL_HYDROL_F6_1"/>
    <property type="match status" value="1"/>
</dbReference>
<evidence type="ECO:0000256" key="11">
    <source>
        <dbReference type="SAM" id="MobiDB-lite"/>
    </source>
</evidence>
<dbReference type="GO" id="GO:0004553">
    <property type="term" value="F:hydrolase activity, hydrolyzing O-glycosyl compounds"/>
    <property type="evidence" value="ECO:0007669"/>
    <property type="project" value="InterPro"/>
</dbReference>
<name>A0A5R8YIX9_9ACTN</name>
<keyword evidence="4" id="KW-1015">Disulfide bond</keyword>
<evidence type="ECO:0000256" key="8">
    <source>
        <dbReference type="PROSITE-ProRule" id="PRU10056"/>
    </source>
</evidence>
<dbReference type="Gene3D" id="3.20.20.40">
    <property type="entry name" value="1, 4-beta cellobiohydrolase"/>
    <property type="match status" value="1"/>
</dbReference>
<dbReference type="PROSITE" id="PS00561">
    <property type="entry name" value="CBM2_A"/>
    <property type="match status" value="1"/>
</dbReference>
<keyword evidence="7 10" id="KW-0624">Polysaccharide degradation</keyword>
<dbReference type="SUPFAM" id="SSF49384">
    <property type="entry name" value="Carbohydrate-binding domain"/>
    <property type="match status" value="1"/>
</dbReference>
<dbReference type="InterPro" id="IPR008965">
    <property type="entry name" value="CBM2/CBM3_carb-bd_dom_sf"/>
</dbReference>
<dbReference type="EMBL" id="VANP01000021">
    <property type="protein sequence ID" value="TLP51913.1"/>
    <property type="molecule type" value="Genomic_DNA"/>
</dbReference>
<dbReference type="InterPro" id="IPR018366">
    <property type="entry name" value="CBM2_CS"/>
</dbReference>
<proteinExistence type="inferred from homology"/>
<keyword evidence="1 10" id="KW-0732">Signal</keyword>
<dbReference type="SMART" id="SM00637">
    <property type="entry name" value="CBD_II"/>
    <property type="match status" value="1"/>
</dbReference>
<evidence type="ECO:0000256" key="2">
    <source>
        <dbReference type="ARBA" id="ARBA00022801"/>
    </source>
</evidence>
<feature type="compositionally biased region" description="Low complexity" evidence="11">
    <location>
        <begin position="327"/>
        <end position="364"/>
    </location>
</feature>
<dbReference type="PANTHER" id="PTHR34876">
    <property type="match status" value="1"/>
</dbReference>
<dbReference type="InterPro" id="IPR012291">
    <property type="entry name" value="CBM2_carb-bd_dom_sf"/>
</dbReference>
<dbReference type="InterPro" id="IPR001919">
    <property type="entry name" value="CBD2"/>
</dbReference>
<protein>
    <recommendedName>
        <fullName evidence="10">Glucanase</fullName>
        <ecNumber evidence="10">3.2.1.-</ecNumber>
    </recommendedName>
</protein>
<gene>
    <name evidence="13" type="ORF">FED44_33225</name>
</gene>
<evidence type="ECO:0000256" key="1">
    <source>
        <dbReference type="ARBA" id="ARBA00022729"/>
    </source>
</evidence>
<evidence type="ECO:0000256" key="10">
    <source>
        <dbReference type="RuleBase" id="RU361186"/>
    </source>
</evidence>
<dbReference type="SUPFAM" id="SSF51989">
    <property type="entry name" value="Glycosyl hydrolases family 6, cellulases"/>
    <property type="match status" value="1"/>
</dbReference>
<dbReference type="InterPro" id="IPR016288">
    <property type="entry name" value="Beta_cellobiohydrolase"/>
</dbReference>